<dbReference type="EMBL" id="JAKIKS010000004">
    <property type="protein sequence ID" value="MCL1123315.1"/>
    <property type="molecule type" value="Genomic_DNA"/>
</dbReference>
<proteinExistence type="predicted"/>
<keyword evidence="1" id="KW-1133">Transmembrane helix</keyword>
<accession>A0ABT0L748</accession>
<keyword evidence="1" id="KW-0472">Membrane</keyword>
<gene>
    <name evidence="2" type="ORF">L2764_02160</name>
</gene>
<evidence type="ECO:0000313" key="3">
    <source>
        <dbReference type="Proteomes" id="UP001203423"/>
    </source>
</evidence>
<evidence type="ECO:0000256" key="1">
    <source>
        <dbReference type="SAM" id="Phobius"/>
    </source>
</evidence>
<organism evidence="2 3">
    <name type="scientific">Shewanella surugensis</name>
    <dbReference type="NCBI Taxonomy" id="212020"/>
    <lineage>
        <taxon>Bacteria</taxon>
        <taxon>Pseudomonadati</taxon>
        <taxon>Pseudomonadota</taxon>
        <taxon>Gammaproteobacteria</taxon>
        <taxon>Alteromonadales</taxon>
        <taxon>Shewanellaceae</taxon>
        <taxon>Shewanella</taxon>
    </lineage>
</organism>
<keyword evidence="1" id="KW-0812">Transmembrane</keyword>
<evidence type="ECO:0008006" key="4">
    <source>
        <dbReference type="Google" id="ProtNLM"/>
    </source>
</evidence>
<evidence type="ECO:0000313" key="2">
    <source>
        <dbReference type="EMBL" id="MCL1123315.1"/>
    </source>
</evidence>
<sequence length="150" mass="17037">MSILTSILSIFTNPIADLTGGYRERKRIAAESAKMLVDAEIKLKISKLEAKARRFEQTANNDADYDMQVLKNRNESLMDNVIIFVFSALLIAHFIPPLQPYIAGGWHAMGYKGAPWWFEFIIVGIAVSTLGLMGLFRIFWRQKPNKKTSK</sequence>
<comment type="caution">
    <text evidence="2">The sequence shown here is derived from an EMBL/GenBank/DDBJ whole genome shotgun (WGS) entry which is preliminary data.</text>
</comment>
<dbReference type="Proteomes" id="UP001203423">
    <property type="component" value="Unassembled WGS sequence"/>
</dbReference>
<name>A0ABT0L748_9GAMM</name>
<reference evidence="2 3" key="1">
    <citation type="submission" date="2022-01" db="EMBL/GenBank/DDBJ databases">
        <title>Whole genome-based taxonomy of the Shewanellaceae.</title>
        <authorList>
            <person name="Martin-Rodriguez A.J."/>
        </authorList>
    </citation>
    <scope>NUCLEOTIDE SEQUENCE [LARGE SCALE GENOMIC DNA]</scope>
    <source>
        <strain evidence="2 3">DSM 17177</strain>
    </source>
</reference>
<dbReference type="RefSeq" id="WP_248938598.1">
    <property type="nucleotide sequence ID" value="NZ_JAKIKS010000004.1"/>
</dbReference>
<feature type="transmembrane region" description="Helical" evidence="1">
    <location>
        <begin position="116"/>
        <end position="140"/>
    </location>
</feature>
<feature type="transmembrane region" description="Helical" evidence="1">
    <location>
        <begin position="77"/>
        <end position="96"/>
    </location>
</feature>
<protein>
    <recommendedName>
        <fullName evidence="4">DUF106 domain-containing protein</fullName>
    </recommendedName>
</protein>
<keyword evidence="3" id="KW-1185">Reference proteome</keyword>